<evidence type="ECO:0000256" key="2">
    <source>
        <dbReference type="SAM" id="MobiDB-lite"/>
    </source>
</evidence>
<dbReference type="GO" id="GO:0003824">
    <property type="term" value="F:catalytic activity"/>
    <property type="evidence" value="ECO:0007669"/>
    <property type="project" value="UniProtKB-ARBA"/>
</dbReference>
<dbReference type="CDD" id="cd06558">
    <property type="entry name" value="crotonase-like"/>
    <property type="match status" value="1"/>
</dbReference>
<feature type="region of interest" description="Disordered" evidence="2">
    <location>
        <begin position="310"/>
        <end position="331"/>
    </location>
</feature>
<sequence length="331" mass="37237">MPDPSEPAAEEIIRYTKDAETRIATITFDRPDYLNAPTIAARLRYAELLHQAGIDDDVKVLVVRGAGDDLGSGADLTEVMRVRDAPDQGPRLAEYRISPDDVRYPPPGSFRNGGTLGQWYANPNSGIRGLQDFKKISILEAKGYCYGWHFYQAADADLVISSDDALFGHPSFRYYGWGPRMWWWAQTMGIRKFQEMVFTGRAFTAAEMYDCNFLNSVVPRDELEGEVQKYALACARNRPTDTVFMQKVFFEIMKQFQGEYLGSILSGVFESMGGSVRPDDGDELMLDDAMKQGLGDAVKDNDSKFPADWALSKKARKKARTGKDTKAKRRK</sequence>
<dbReference type="EMBL" id="HG964446">
    <property type="protein sequence ID" value="CDO90841.1"/>
    <property type="molecule type" value="Genomic_DNA"/>
</dbReference>
<evidence type="ECO:0000313" key="5">
    <source>
        <dbReference type="Proteomes" id="UP000193710"/>
    </source>
</evidence>
<dbReference type="PANTHER" id="PTHR43802:SF1">
    <property type="entry name" value="IP11341P-RELATED"/>
    <property type="match status" value="1"/>
</dbReference>
<evidence type="ECO:0000313" key="3">
    <source>
        <dbReference type="EMBL" id="CDO90841.1"/>
    </source>
</evidence>
<reference evidence="3" key="1">
    <citation type="journal article" date="2014" name="Genome Announc.">
        <title>Draft Genome Sequence of Mycobacterium triplex DSM 44626.</title>
        <authorList>
            <person name="Sassi M."/>
            <person name="Croce O."/>
            <person name="Robert C."/>
            <person name="Raoult D."/>
            <person name="Drancourt M."/>
        </authorList>
    </citation>
    <scope>NUCLEOTIDE SEQUENCE [LARGE SCALE GENOMIC DNA]</scope>
    <source>
        <strain evidence="3">DSM 44626</strain>
    </source>
</reference>
<dbReference type="eggNOG" id="COG1024">
    <property type="taxonomic scope" value="Bacteria"/>
</dbReference>
<comment type="similarity">
    <text evidence="1">Belongs to the enoyl-CoA hydratase/isomerase family.</text>
</comment>
<dbReference type="Proteomes" id="UP000028880">
    <property type="component" value="Unassembled WGS sequence"/>
</dbReference>
<reference evidence="4 5" key="3">
    <citation type="submission" date="2016-01" db="EMBL/GenBank/DDBJ databases">
        <title>The new phylogeny of the genus Mycobacterium.</title>
        <authorList>
            <person name="Tarcisio F."/>
            <person name="Conor M."/>
            <person name="Antonella G."/>
            <person name="Elisabetta G."/>
            <person name="Giulia F.S."/>
            <person name="Sara T."/>
            <person name="Anna F."/>
            <person name="Clotilde B."/>
            <person name="Roberto B."/>
            <person name="Veronica D.S."/>
            <person name="Fabio R."/>
            <person name="Monica P."/>
            <person name="Olivier J."/>
            <person name="Enrico T."/>
            <person name="Nicola S."/>
        </authorList>
    </citation>
    <scope>NUCLEOTIDE SEQUENCE [LARGE SCALE GENOMIC DNA]</scope>
    <source>
        <strain evidence="4 5">DSM 44626</strain>
    </source>
</reference>
<dbReference type="EMBL" id="LQPY01000019">
    <property type="protein sequence ID" value="ORX04424.1"/>
    <property type="molecule type" value="Genomic_DNA"/>
</dbReference>
<feature type="compositionally biased region" description="Basic residues" evidence="2">
    <location>
        <begin position="313"/>
        <end position="331"/>
    </location>
</feature>
<accession>A0A024K4K4</accession>
<dbReference type="Gene3D" id="3.90.226.10">
    <property type="entry name" value="2-enoyl-CoA Hydratase, Chain A, domain 1"/>
    <property type="match status" value="1"/>
</dbReference>
<dbReference type="AlphaFoldDB" id="A0A024K4K4"/>
<reference evidence="3" key="2">
    <citation type="submission" date="2014-04" db="EMBL/GenBank/DDBJ databases">
        <authorList>
            <person name="Urmite Genomes U."/>
        </authorList>
    </citation>
    <scope>NUCLEOTIDE SEQUENCE</scope>
    <source>
        <strain evidence="3">DSM 44626</strain>
    </source>
</reference>
<name>A0A024K4K4_9MYCO</name>
<dbReference type="Pfam" id="PF00378">
    <property type="entry name" value="ECH_1"/>
    <property type="match status" value="1"/>
</dbReference>
<dbReference type="RefSeq" id="WP_036471532.1">
    <property type="nucleotide sequence ID" value="NZ_HG964446.1"/>
</dbReference>
<dbReference type="InterPro" id="IPR029045">
    <property type="entry name" value="ClpP/crotonase-like_dom_sf"/>
</dbReference>
<protein>
    <submittedName>
        <fullName evidence="3 4">Enoyl-CoA hydratase</fullName>
    </submittedName>
</protein>
<evidence type="ECO:0000313" key="4">
    <source>
        <dbReference type="EMBL" id="ORX04424.1"/>
    </source>
</evidence>
<gene>
    <name evidence="4" type="ORF">AWC29_15500</name>
    <name evidence="3" type="ORF">BN973_05241</name>
</gene>
<dbReference type="STRING" id="47839.BN973_05241"/>
<dbReference type="OrthoDB" id="4759713at2"/>
<keyword evidence="5" id="KW-1185">Reference proteome</keyword>
<dbReference type="InterPro" id="IPR001753">
    <property type="entry name" value="Enoyl-CoA_hydra/iso"/>
</dbReference>
<dbReference type="HOGENOM" id="CLU_863138_0_0_11"/>
<evidence type="ECO:0000256" key="1">
    <source>
        <dbReference type="ARBA" id="ARBA00005254"/>
    </source>
</evidence>
<dbReference type="SUPFAM" id="SSF52096">
    <property type="entry name" value="ClpP/crotonase"/>
    <property type="match status" value="1"/>
</dbReference>
<proteinExistence type="inferred from homology"/>
<dbReference type="PANTHER" id="PTHR43802">
    <property type="entry name" value="ENOYL-COA HYDRATASE"/>
    <property type="match status" value="1"/>
</dbReference>
<dbReference type="Proteomes" id="UP000193710">
    <property type="component" value="Unassembled WGS sequence"/>
</dbReference>
<organism evidence="3">
    <name type="scientific">Mycobacterium triplex</name>
    <dbReference type="NCBI Taxonomy" id="47839"/>
    <lineage>
        <taxon>Bacteria</taxon>
        <taxon>Bacillati</taxon>
        <taxon>Actinomycetota</taxon>
        <taxon>Actinomycetes</taxon>
        <taxon>Mycobacteriales</taxon>
        <taxon>Mycobacteriaceae</taxon>
        <taxon>Mycobacterium</taxon>
        <taxon>Mycobacterium simiae complex</taxon>
    </lineage>
</organism>